<dbReference type="InterPro" id="IPR029063">
    <property type="entry name" value="SAM-dependent_MTases_sf"/>
</dbReference>
<accession>A0A1H8FJ44</accession>
<sequence length="481" mass="52688">MVTFSHSDNGTPEKVWEAAHWPDRFSSLGLDALERLVVVSAHPDDESLGVGGLITHVAGLGLPIVVIVLSNGEASHPQSTTHDPARLAQIRRLEVTDALAHLAPDAEIHLLELPDGKLAEHVDLAAGAIAEAIGDAGDTTWVVAPWRADRHPDHAAASAAAERAARERRARLFEYPIWAWHWSTPEDVVWSGESVRLFDLLPAERKAKARALALHRSQVGSLSDSPGDEAIVPAEFRAHFARDYETLLDMTVRAAPDPVPPAPRARRSSTSEASVRADPNETLTAGYFDAVYASGPDPWGFESRWYEKRKRAALIAALPRQRFSAALELGCSTGVLTAELADRCDTLLCIDLVERPLVLARERLAGRSGVTFERRTVPGEWPDGSFDLIVLSEVGYYCSVADLRRLLERCRASLAPNGALVACHWRHPVAEYPITGDAVHTQLTHVVGLQRTVHHLERDFVLEVYEPRPAQSVAQRDGLVP</sequence>
<dbReference type="AlphaFoldDB" id="A0A1H8FJ44"/>
<dbReference type="Pfam" id="PF02585">
    <property type="entry name" value="PIG-L"/>
    <property type="match status" value="1"/>
</dbReference>
<dbReference type="STRING" id="1424661.SAMN05216281_10648"/>
<feature type="domain" description="Methyltransferase type 12" evidence="2">
    <location>
        <begin position="327"/>
        <end position="420"/>
    </location>
</feature>
<keyword evidence="1" id="KW-0862">Zinc</keyword>
<dbReference type="Gene3D" id="3.40.50.10320">
    <property type="entry name" value="LmbE-like"/>
    <property type="match status" value="1"/>
</dbReference>
<proteinExistence type="predicted"/>
<dbReference type="GO" id="GO:0016811">
    <property type="term" value="F:hydrolase activity, acting on carbon-nitrogen (but not peptide) bonds, in linear amides"/>
    <property type="evidence" value="ECO:0007669"/>
    <property type="project" value="TreeGrafter"/>
</dbReference>
<dbReference type="PANTHER" id="PTHR12993:SF29">
    <property type="entry name" value="BLR3841 PROTEIN"/>
    <property type="match status" value="1"/>
</dbReference>
<dbReference type="SUPFAM" id="SSF102588">
    <property type="entry name" value="LmbE-like"/>
    <property type="match status" value="1"/>
</dbReference>
<protein>
    <submittedName>
        <fullName evidence="3">Methyltransferase domain-containing protein</fullName>
    </submittedName>
</protein>
<evidence type="ECO:0000256" key="1">
    <source>
        <dbReference type="ARBA" id="ARBA00022833"/>
    </source>
</evidence>
<reference evidence="3 4" key="1">
    <citation type="submission" date="2019-03" db="EMBL/GenBank/DDBJ databases">
        <title>Genomics of glacier-inhabiting Cryobacterium strains.</title>
        <authorList>
            <person name="Liu Q."/>
            <person name="Xin Y.-H."/>
        </authorList>
    </citation>
    <scope>NUCLEOTIDE SEQUENCE [LARGE SCALE GENOMIC DNA]</scope>
    <source>
        <strain evidence="3 4">Hh15</strain>
    </source>
</reference>
<dbReference type="GO" id="GO:0008168">
    <property type="term" value="F:methyltransferase activity"/>
    <property type="evidence" value="ECO:0007669"/>
    <property type="project" value="UniProtKB-KW"/>
</dbReference>
<gene>
    <name evidence="3" type="ORF">E3O10_03650</name>
</gene>
<dbReference type="GO" id="GO:0016137">
    <property type="term" value="P:glycoside metabolic process"/>
    <property type="evidence" value="ECO:0007669"/>
    <property type="project" value="UniProtKB-ARBA"/>
</dbReference>
<evidence type="ECO:0000259" key="2">
    <source>
        <dbReference type="Pfam" id="PF08242"/>
    </source>
</evidence>
<dbReference type="Gene3D" id="3.40.50.150">
    <property type="entry name" value="Vaccinia Virus protein VP39"/>
    <property type="match status" value="1"/>
</dbReference>
<dbReference type="Pfam" id="PF08242">
    <property type="entry name" value="Methyltransf_12"/>
    <property type="match status" value="1"/>
</dbReference>
<dbReference type="Proteomes" id="UP000297654">
    <property type="component" value="Unassembled WGS sequence"/>
</dbReference>
<name>A0A1H8FJ44_9MICO</name>
<dbReference type="InterPro" id="IPR013217">
    <property type="entry name" value="Methyltransf_12"/>
</dbReference>
<dbReference type="SUPFAM" id="SSF53335">
    <property type="entry name" value="S-adenosyl-L-methionine-dependent methyltransferases"/>
    <property type="match status" value="1"/>
</dbReference>
<evidence type="ECO:0000313" key="3">
    <source>
        <dbReference type="EMBL" id="TFB93375.1"/>
    </source>
</evidence>
<dbReference type="OrthoDB" id="116799at2"/>
<dbReference type="PANTHER" id="PTHR12993">
    <property type="entry name" value="N-ACETYLGLUCOSAMINYL-PHOSPHATIDYLINOSITOL DE-N-ACETYLASE-RELATED"/>
    <property type="match status" value="1"/>
</dbReference>
<dbReference type="GO" id="GO:0032259">
    <property type="term" value="P:methylation"/>
    <property type="evidence" value="ECO:0007669"/>
    <property type="project" value="UniProtKB-KW"/>
</dbReference>
<evidence type="ECO:0000313" key="4">
    <source>
        <dbReference type="Proteomes" id="UP000297654"/>
    </source>
</evidence>
<comment type="caution">
    <text evidence="3">The sequence shown here is derived from an EMBL/GenBank/DDBJ whole genome shotgun (WGS) entry which is preliminary data.</text>
</comment>
<dbReference type="CDD" id="cd02440">
    <property type="entry name" value="AdoMet_MTases"/>
    <property type="match status" value="1"/>
</dbReference>
<organism evidence="3 4">
    <name type="scientific">Cryobacterium luteum</name>
    <dbReference type="NCBI Taxonomy" id="1424661"/>
    <lineage>
        <taxon>Bacteria</taxon>
        <taxon>Bacillati</taxon>
        <taxon>Actinomycetota</taxon>
        <taxon>Actinomycetes</taxon>
        <taxon>Micrococcales</taxon>
        <taxon>Microbacteriaceae</taxon>
        <taxon>Cryobacterium</taxon>
    </lineage>
</organism>
<dbReference type="InterPro" id="IPR024078">
    <property type="entry name" value="LmbE-like_dom_sf"/>
</dbReference>
<dbReference type="RefSeq" id="WP_092109284.1">
    <property type="nucleotide sequence ID" value="NZ_FOCN01000006.1"/>
</dbReference>
<keyword evidence="4" id="KW-1185">Reference proteome</keyword>
<keyword evidence="3" id="KW-0808">Transferase</keyword>
<dbReference type="InterPro" id="IPR003737">
    <property type="entry name" value="GlcNAc_PI_deacetylase-related"/>
</dbReference>
<dbReference type="EMBL" id="SOFF01000012">
    <property type="protein sequence ID" value="TFB93375.1"/>
    <property type="molecule type" value="Genomic_DNA"/>
</dbReference>
<keyword evidence="3" id="KW-0489">Methyltransferase</keyword>